<dbReference type="CDD" id="cd17108">
    <property type="entry name" value="FERM_F1_EPB41L5_like"/>
    <property type="match status" value="1"/>
</dbReference>
<dbReference type="InterPro" id="IPR014352">
    <property type="entry name" value="FERM/acyl-CoA-bd_prot_sf"/>
</dbReference>
<dbReference type="FunFam" id="1.20.80.10:FF:000003">
    <property type="entry name" value="Tyrosine-protein phosphatase non-receptor type 4"/>
    <property type="match status" value="1"/>
</dbReference>
<feature type="compositionally biased region" description="Polar residues" evidence="7">
    <location>
        <begin position="792"/>
        <end position="802"/>
    </location>
</feature>
<dbReference type="Pfam" id="PF00373">
    <property type="entry name" value="FERM_M"/>
    <property type="match status" value="1"/>
</dbReference>
<gene>
    <name evidence="10" type="primary">LOC113791877</name>
</gene>
<keyword evidence="4" id="KW-0963">Cytoplasm</keyword>
<dbReference type="GO" id="GO:0005856">
    <property type="term" value="C:cytoskeleton"/>
    <property type="evidence" value="ECO:0007669"/>
    <property type="project" value="TreeGrafter"/>
</dbReference>
<dbReference type="GO" id="GO:0008092">
    <property type="term" value="F:cytoskeletal protein binding"/>
    <property type="evidence" value="ECO:0007669"/>
    <property type="project" value="InterPro"/>
</dbReference>
<dbReference type="CDD" id="cd14473">
    <property type="entry name" value="FERM_B-lobe"/>
    <property type="match status" value="1"/>
</dbReference>
<dbReference type="CDD" id="cd13186">
    <property type="entry name" value="FERM_C_NBL4_NBL5"/>
    <property type="match status" value="1"/>
</dbReference>
<dbReference type="InterPro" id="IPR019749">
    <property type="entry name" value="Band_41_domain"/>
</dbReference>
<keyword evidence="9" id="KW-1185">Reference proteome</keyword>
<feature type="compositionally biased region" description="Low complexity" evidence="7">
    <location>
        <begin position="539"/>
        <end position="558"/>
    </location>
</feature>
<dbReference type="InParanoid" id="A0A6P6XZS7"/>
<dbReference type="OMA" id="VETSFAC"/>
<name>A0A6P6XZS7_DERPT</name>
<dbReference type="SUPFAM" id="SSF50729">
    <property type="entry name" value="PH domain-like"/>
    <property type="match status" value="1"/>
</dbReference>
<feature type="compositionally biased region" description="Low complexity" evidence="7">
    <location>
        <begin position="742"/>
        <end position="764"/>
    </location>
</feature>
<protein>
    <recommendedName>
        <fullName evidence="3">Moesin/ezrin/radixin homolog 1</fullName>
    </recommendedName>
</protein>
<comment type="subcellular location">
    <subcellularLocation>
        <location evidence="2">Cell junction</location>
        <location evidence="2">Adherens junction</location>
    </subcellularLocation>
    <subcellularLocation>
        <location evidence="6">Cell projection</location>
        <location evidence="6">Rhabdomere</location>
    </subcellularLocation>
    <subcellularLocation>
        <location evidence="1">Cytoplasm</location>
    </subcellularLocation>
</comment>
<accession>A0A6P6XZS7</accession>
<evidence type="ECO:0000256" key="5">
    <source>
        <dbReference type="ARBA" id="ARBA00022949"/>
    </source>
</evidence>
<dbReference type="Pfam" id="PF08736">
    <property type="entry name" value="FA"/>
    <property type="match status" value="1"/>
</dbReference>
<dbReference type="PRINTS" id="PR00935">
    <property type="entry name" value="BAND41"/>
</dbReference>
<dbReference type="InterPro" id="IPR000798">
    <property type="entry name" value="Ez/rad/moesin-like"/>
</dbReference>
<dbReference type="PROSITE" id="PS00660">
    <property type="entry name" value="FERM_1"/>
    <property type="match status" value="1"/>
</dbReference>
<dbReference type="InterPro" id="IPR035963">
    <property type="entry name" value="FERM_2"/>
</dbReference>
<feature type="region of interest" description="Disordered" evidence="7">
    <location>
        <begin position="908"/>
        <end position="957"/>
    </location>
</feature>
<feature type="region of interest" description="Disordered" evidence="7">
    <location>
        <begin position="431"/>
        <end position="454"/>
    </location>
</feature>
<feature type="compositionally biased region" description="Low complexity" evidence="7">
    <location>
        <begin position="908"/>
        <end position="949"/>
    </location>
</feature>
<dbReference type="CTD" id="41656"/>
<dbReference type="SUPFAM" id="SSF54236">
    <property type="entry name" value="Ubiquitin-like"/>
    <property type="match status" value="1"/>
</dbReference>
<dbReference type="GO" id="GO:0031032">
    <property type="term" value="P:actomyosin structure organization"/>
    <property type="evidence" value="ECO:0007669"/>
    <property type="project" value="TreeGrafter"/>
</dbReference>
<evidence type="ECO:0000256" key="4">
    <source>
        <dbReference type="ARBA" id="ARBA00022490"/>
    </source>
</evidence>
<dbReference type="Gene3D" id="3.10.20.90">
    <property type="entry name" value="Phosphatidylinositol 3-kinase Catalytic Subunit, Chain A, domain 1"/>
    <property type="match status" value="1"/>
</dbReference>
<feature type="compositionally biased region" description="Low complexity" evidence="7">
    <location>
        <begin position="12"/>
        <end position="22"/>
    </location>
</feature>
<dbReference type="Gene3D" id="1.20.80.10">
    <property type="match status" value="1"/>
</dbReference>
<evidence type="ECO:0000313" key="9">
    <source>
        <dbReference type="Proteomes" id="UP000515146"/>
    </source>
</evidence>
<feature type="region of interest" description="Disordered" evidence="7">
    <location>
        <begin position="64"/>
        <end position="85"/>
    </location>
</feature>
<feature type="region of interest" description="Disordered" evidence="7">
    <location>
        <begin position="1"/>
        <end position="42"/>
    </location>
</feature>
<dbReference type="SMART" id="SM00295">
    <property type="entry name" value="B41"/>
    <property type="match status" value="1"/>
</dbReference>
<dbReference type="FunFam" id="3.10.20.90:FF:000024">
    <property type="entry name" value="Erythrocyte membrane protein band 4.1-like 5"/>
    <property type="match status" value="1"/>
</dbReference>
<dbReference type="GO" id="GO:0005886">
    <property type="term" value="C:plasma membrane"/>
    <property type="evidence" value="ECO:0007669"/>
    <property type="project" value="UniProtKB-ARBA"/>
</dbReference>
<dbReference type="SMART" id="SM01195">
    <property type="entry name" value="FA"/>
    <property type="match status" value="1"/>
</dbReference>
<feature type="domain" description="FERM" evidence="8">
    <location>
        <begin position="91"/>
        <end position="395"/>
    </location>
</feature>
<dbReference type="Pfam" id="PF09379">
    <property type="entry name" value="FERM_N"/>
    <property type="match status" value="1"/>
</dbReference>
<proteinExistence type="predicted"/>
<dbReference type="RefSeq" id="XP_027197524.1">
    <property type="nucleotide sequence ID" value="XM_027341723.1"/>
</dbReference>
<evidence type="ECO:0000313" key="10">
    <source>
        <dbReference type="RefSeq" id="XP_027197524.1"/>
    </source>
</evidence>
<dbReference type="GO" id="GO:0009887">
    <property type="term" value="P:animal organ morphogenesis"/>
    <property type="evidence" value="ECO:0007669"/>
    <property type="project" value="UniProtKB-ARBA"/>
</dbReference>
<dbReference type="InterPro" id="IPR019748">
    <property type="entry name" value="FERM_central"/>
</dbReference>
<feature type="compositionally biased region" description="Basic and acidic residues" evidence="7">
    <location>
        <begin position="436"/>
        <end position="445"/>
    </location>
</feature>
<evidence type="ECO:0000256" key="2">
    <source>
        <dbReference type="ARBA" id="ARBA00004536"/>
    </source>
</evidence>
<feature type="compositionally biased region" description="Polar residues" evidence="7">
    <location>
        <begin position="765"/>
        <end position="774"/>
    </location>
</feature>
<feature type="compositionally biased region" description="Polar residues" evidence="7">
    <location>
        <begin position="1045"/>
        <end position="1056"/>
    </location>
</feature>
<feature type="compositionally biased region" description="Low complexity" evidence="7">
    <location>
        <begin position="865"/>
        <end position="876"/>
    </location>
</feature>
<dbReference type="InterPro" id="IPR018979">
    <property type="entry name" value="FERM_N"/>
</dbReference>
<dbReference type="InterPro" id="IPR029071">
    <property type="entry name" value="Ubiquitin-like_domsf"/>
</dbReference>
<feature type="compositionally biased region" description="Polar residues" evidence="7">
    <location>
        <begin position="851"/>
        <end position="864"/>
    </location>
</feature>
<feature type="compositionally biased region" description="Polar residues" evidence="7">
    <location>
        <begin position="64"/>
        <end position="78"/>
    </location>
</feature>
<feature type="region of interest" description="Disordered" evidence="7">
    <location>
        <begin position="1035"/>
        <end position="1056"/>
    </location>
</feature>
<evidence type="ECO:0000256" key="7">
    <source>
        <dbReference type="SAM" id="MobiDB-lite"/>
    </source>
</evidence>
<dbReference type="InterPro" id="IPR019747">
    <property type="entry name" value="FERM_CS"/>
</dbReference>
<dbReference type="InterPro" id="IPR014847">
    <property type="entry name" value="FA"/>
</dbReference>
<feature type="compositionally biased region" description="Low complexity" evidence="7">
    <location>
        <begin position="841"/>
        <end position="850"/>
    </location>
</feature>
<organism evidence="9 10">
    <name type="scientific">Dermatophagoides pteronyssinus</name>
    <name type="common">European house dust mite</name>
    <dbReference type="NCBI Taxonomy" id="6956"/>
    <lineage>
        <taxon>Eukaryota</taxon>
        <taxon>Metazoa</taxon>
        <taxon>Ecdysozoa</taxon>
        <taxon>Arthropoda</taxon>
        <taxon>Chelicerata</taxon>
        <taxon>Arachnida</taxon>
        <taxon>Acari</taxon>
        <taxon>Acariformes</taxon>
        <taxon>Sarcoptiformes</taxon>
        <taxon>Astigmata</taxon>
        <taxon>Psoroptidia</taxon>
        <taxon>Analgoidea</taxon>
        <taxon>Pyroglyphidae</taxon>
        <taxon>Dermatophagoidinae</taxon>
        <taxon>Dermatophagoides</taxon>
    </lineage>
</organism>
<dbReference type="SUPFAM" id="SSF47031">
    <property type="entry name" value="Second domain of FERM"/>
    <property type="match status" value="1"/>
</dbReference>
<dbReference type="SMART" id="SM01196">
    <property type="entry name" value="FERM_C"/>
    <property type="match status" value="1"/>
</dbReference>
<dbReference type="PROSITE" id="PS50057">
    <property type="entry name" value="FERM_3"/>
    <property type="match status" value="1"/>
</dbReference>
<dbReference type="InterPro" id="IPR011993">
    <property type="entry name" value="PH-like_dom_sf"/>
</dbReference>
<dbReference type="Proteomes" id="UP000515146">
    <property type="component" value="Unplaced"/>
</dbReference>
<feature type="region of interest" description="Disordered" evidence="7">
    <location>
        <begin position="539"/>
        <end position="560"/>
    </location>
</feature>
<dbReference type="AlphaFoldDB" id="A0A6P6XZS7"/>
<dbReference type="GO" id="GO:0048731">
    <property type="term" value="P:system development"/>
    <property type="evidence" value="ECO:0007669"/>
    <property type="project" value="UniProtKB-ARBA"/>
</dbReference>
<feature type="region of interest" description="Disordered" evidence="7">
    <location>
        <begin position="740"/>
        <end position="806"/>
    </location>
</feature>
<dbReference type="OrthoDB" id="6235974at2759"/>
<dbReference type="FunFam" id="2.30.29.30:FF:000002">
    <property type="entry name" value="Band 4.1-like protein 5 isoform 1"/>
    <property type="match status" value="1"/>
</dbReference>
<dbReference type="KEGG" id="dpte:113791877"/>
<evidence type="ECO:0000259" key="8">
    <source>
        <dbReference type="PROSITE" id="PS50057"/>
    </source>
</evidence>
<reference evidence="10" key="1">
    <citation type="submission" date="2025-08" db="UniProtKB">
        <authorList>
            <consortium name="RefSeq"/>
        </authorList>
    </citation>
    <scope>IDENTIFICATION</scope>
    <source>
        <strain evidence="10">Airmid</strain>
    </source>
</reference>
<evidence type="ECO:0000256" key="6">
    <source>
        <dbReference type="ARBA" id="ARBA00043944"/>
    </source>
</evidence>
<dbReference type="Pfam" id="PF09380">
    <property type="entry name" value="FERM_C"/>
    <property type="match status" value="1"/>
</dbReference>
<keyword evidence="5" id="KW-0965">Cell junction</keyword>
<dbReference type="InterPro" id="IPR018980">
    <property type="entry name" value="FERM_PH-like_C"/>
</dbReference>
<dbReference type="InterPro" id="IPR000299">
    <property type="entry name" value="FERM_domain"/>
</dbReference>
<dbReference type="PANTHER" id="PTHR23280:SF25">
    <property type="entry name" value="MOESIN_EZRIN_RADIXIN HOMOLOG 1"/>
    <property type="match status" value="1"/>
</dbReference>
<dbReference type="GO" id="GO:0005912">
    <property type="term" value="C:adherens junction"/>
    <property type="evidence" value="ECO:0007669"/>
    <property type="project" value="UniProtKB-SubCell"/>
</dbReference>
<evidence type="ECO:0000256" key="1">
    <source>
        <dbReference type="ARBA" id="ARBA00004496"/>
    </source>
</evidence>
<dbReference type="Gene3D" id="2.30.29.30">
    <property type="entry name" value="Pleckstrin-homology domain (PH domain)/Phosphotyrosine-binding domain (PTB)"/>
    <property type="match status" value="1"/>
</dbReference>
<dbReference type="PANTHER" id="PTHR23280">
    <property type="entry name" value="4.1 G PROTEIN"/>
    <property type="match status" value="1"/>
</dbReference>
<feature type="region of interest" description="Disordered" evidence="7">
    <location>
        <begin position="841"/>
        <end position="877"/>
    </location>
</feature>
<dbReference type="GO" id="GO:0005737">
    <property type="term" value="C:cytoplasm"/>
    <property type="evidence" value="ECO:0007669"/>
    <property type="project" value="UniProtKB-SubCell"/>
</dbReference>
<dbReference type="PRINTS" id="PR00661">
    <property type="entry name" value="ERMFAMILY"/>
</dbReference>
<evidence type="ECO:0000256" key="3">
    <source>
        <dbReference type="ARBA" id="ARBA00022025"/>
    </source>
</evidence>
<sequence length="1056" mass="117725">MFDSFTKRYPFSSSSSSSSISVSKRKSTSKTTTTTINENHHQSLLVDNYRRTDINEQNELVKTLDSRTTGARPLNQQENEQEKLRQQKGSLHCKVMLLDGTDMTLYMRKKSFGEELFSRVCDHIGLYVESDYFALQYTDTNSQLHWLDNTKELRKQVKIGPPYTFRFKVKFYCSDPNTLRDEYSRYLFFLQLKQDLLSGKLPCTEEVASTLASYSLQSEFGDCEPDEHDLAFVSEFRFVSGQTERLEQKILDEWRSLRPILPDDVAENKKESLKAALSMDSATAESNFLNKAKWLEMYGVDMHIVLGKDGNEYSLGLTPTGILVFEGKTKIGLFFWPKIKKLDLRGKKLILVVVEDDDDGHDEEHTFVFRLHTSKTSKHLWKCAIEHHAFFRLKSQPQFERGKTRQSFVRMGSRFRYSGRTQFQAIIQQQKTAQQESKRNFERRPSQRFSRRSVKSIHGANAAAIATGNSLTTSSSNITIASPSITNKTSAINSPLVKSVVIGSKMIERSNSQTSDKIHNVNNKTTTTVTVTNNKSIAATSDTSIPSSSSTSEQTSPEQRLDNLIKSLSKTDPMVNNVNTSNVEQKTEIMVNISNDDHHFNHSDFDDDDEEEIGRRYSKRTNITNIKAVKNSNISHNNSSNNNNGLISKHKMSNMDAMNNNVRLMETAVASTTTTTSTTTITTSTISERRINNSTSITCNKAKCNILKAKELQKEHVYGDGGDDICATCNGVGLNDSQSSSTKVSVNGFNNNNHNIGNSSTTTSFGQKTQTSLDDSFESSRSKDDDGDTTGGRISSSENETLINEEDEDLIPLINRPNENNITIIPIHSGADHVHNINGTAFNNNRNNNNVDSRTTNHSSRQWKNINNNNNNNNNNCDQQSIIVHKATKSLDGGSIAAQNNLLKNSNSFTNNSNSSGRNGFYPKYPNGGSSGLSSGSTSSSQSNLQPSDDSCRESLSPSPVLVETSFACANPITRSVSVLNNNNNNNIVATGPGILNSNSNNVGINHNNNNNNNISPYIVSATCDSMKRSTSINNHHHHHNQHQTANKRTVMTTEL</sequence>